<dbReference type="InterPro" id="IPR058625">
    <property type="entry name" value="MdtA-like_BSH"/>
</dbReference>
<dbReference type="SUPFAM" id="SSF51230">
    <property type="entry name" value="Single hybrid motif"/>
    <property type="match status" value="1"/>
</dbReference>
<dbReference type="Pfam" id="PF26002">
    <property type="entry name" value="Beta-barrel_AprE"/>
    <property type="match status" value="1"/>
</dbReference>
<evidence type="ECO:0000259" key="2">
    <source>
        <dbReference type="Pfam" id="PF25917"/>
    </source>
</evidence>
<evidence type="ECO:0000313" key="4">
    <source>
        <dbReference type="EMBL" id="SHJ06856.1"/>
    </source>
</evidence>
<keyword evidence="1" id="KW-0175">Coiled coil</keyword>
<comment type="caution">
    <text evidence="4">The sequence shown here is derived from an EMBL/GenBank/DDBJ whole genome shotgun (WGS) entry which is preliminary data.</text>
</comment>
<accession>A0ABY1IEQ6</accession>
<sequence>MLMPSPSGAVFAIFSIVLVVALAVGLVFGEYTQRVRVGGVLLPSEGLTRMVAPQSGWVTEVATANGARVGRGDLLYRISIDQQTALGDTQDAVAQLLRDKADNLRAAIERQVELDAQERGWLDVRTANLTAEIEGADEQIVVLTEFVEQTRTFAERQEDYVSRGISVAGEYQARLSAYHAERSQLARLKRERIQLESQRAEIVNQIAGFDLAAETRISEMRRQIIDTEQQLSEAEARRLIEVTAPRDGRVTGLLTLAGQTVSAGTPLLTIVPEDKPLRAELLVPSSGIGFVREGSPVLLRYEAFPYQKFGQHPGRVESISRTTLRPEELTLLNATATQDTGSVYRITVSPDEEHVAAYGQDVRLQAGMQVEAHILTDTRPLYQWILSPVYSLRGGLTGADEGRPAAGPGPLAEAAP</sequence>
<dbReference type="InterPro" id="IPR011053">
    <property type="entry name" value="Single_hybrid_motif"/>
</dbReference>
<protein>
    <submittedName>
        <fullName evidence="4">Membrane fusion protein</fullName>
    </submittedName>
</protein>
<reference evidence="4 5" key="1">
    <citation type="submission" date="2016-11" db="EMBL/GenBank/DDBJ databases">
        <authorList>
            <person name="Varghese N."/>
            <person name="Submissions S."/>
        </authorList>
    </citation>
    <scope>NUCLEOTIDE SEQUENCE [LARGE SCALE GENOMIC DNA]</scope>
    <source>
        <strain evidence="4 5">DSM 21988</strain>
    </source>
</reference>
<dbReference type="PRINTS" id="PR01490">
    <property type="entry name" value="RTXTOXIND"/>
</dbReference>
<evidence type="ECO:0000256" key="1">
    <source>
        <dbReference type="SAM" id="Coils"/>
    </source>
</evidence>
<dbReference type="PANTHER" id="PTHR30386:SF28">
    <property type="entry name" value="EXPORTED PROTEIN"/>
    <property type="match status" value="1"/>
</dbReference>
<feature type="coiled-coil region" evidence="1">
    <location>
        <begin position="178"/>
        <end position="237"/>
    </location>
</feature>
<feature type="domain" description="Multidrug resistance protein MdtA-like barrel-sandwich hybrid" evidence="2">
    <location>
        <begin position="55"/>
        <end position="271"/>
    </location>
</feature>
<proteinExistence type="predicted"/>
<feature type="domain" description="AprE-like beta-barrel" evidence="3">
    <location>
        <begin position="278"/>
        <end position="376"/>
    </location>
</feature>
<dbReference type="Gene3D" id="2.40.30.170">
    <property type="match status" value="1"/>
</dbReference>
<evidence type="ECO:0000313" key="5">
    <source>
        <dbReference type="Proteomes" id="UP000184290"/>
    </source>
</evidence>
<dbReference type="InterPro" id="IPR050739">
    <property type="entry name" value="MFP"/>
</dbReference>
<dbReference type="InterPro" id="IPR058982">
    <property type="entry name" value="Beta-barrel_AprE"/>
</dbReference>
<organism evidence="4 5">
    <name type="scientific">Aureimonas altamirensis DSM 21988</name>
    <dbReference type="NCBI Taxonomy" id="1121026"/>
    <lineage>
        <taxon>Bacteria</taxon>
        <taxon>Pseudomonadati</taxon>
        <taxon>Pseudomonadota</taxon>
        <taxon>Alphaproteobacteria</taxon>
        <taxon>Hyphomicrobiales</taxon>
        <taxon>Aurantimonadaceae</taxon>
        <taxon>Aureimonas</taxon>
    </lineage>
</organism>
<keyword evidence="5" id="KW-1185">Reference proteome</keyword>
<dbReference type="EMBL" id="FQZC01000002">
    <property type="protein sequence ID" value="SHJ06856.1"/>
    <property type="molecule type" value="Genomic_DNA"/>
</dbReference>
<gene>
    <name evidence="4" type="ORF">SAMN02745911_1574</name>
</gene>
<dbReference type="PANTHER" id="PTHR30386">
    <property type="entry name" value="MEMBRANE FUSION SUBUNIT OF EMRAB-TOLC MULTIDRUG EFFLUX PUMP"/>
    <property type="match status" value="1"/>
</dbReference>
<dbReference type="Pfam" id="PF25917">
    <property type="entry name" value="BSH_RND"/>
    <property type="match status" value="1"/>
</dbReference>
<name>A0ABY1IEQ6_9HYPH</name>
<dbReference type="Proteomes" id="UP000184290">
    <property type="component" value="Unassembled WGS sequence"/>
</dbReference>
<evidence type="ECO:0000259" key="3">
    <source>
        <dbReference type="Pfam" id="PF26002"/>
    </source>
</evidence>